<keyword evidence="5" id="KW-0966">Cell projection</keyword>
<evidence type="ECO:0000313" key="7">
    <source>
        <dbReference type="EMBL" id="KAF6200863.1"/>
    </source>
</evidence>
<evidence type="ECO:0000256" key="1">
    <source>
        <dbReference type="ARBA" id="ARBA00004430"/>
    </source>
</evidence>
<protein>
    <recommendedName>
        <fullName evidence="9">Radial spokehead-like protein</fullName>
    </recommendedName>
</protein>
<gene>
    <name evidence="7" type="ORF">GE061_005310</name>
</gene>
<comment type="caution">
    <text evidence="7">The sequence shown here is derived from an EMBL/GenBank/DDBJ whole genome shotgun (WGS) entry which is preliminary data.</text>
</comment>
<evidence type="ECO:0000256" key="6">
    <source>
        <dbReference type="SAM" id="MobiDB-lite"/>
    </source>
</evidence>
<dbReference type="Proteomes" id="UP000466442">
    <property type="component" value="Unassembled WGS sequence"/>
</dbReference>
<evidence type="ECO:0000256" key="3">
    <source>
        <dbReference type="ARBA" id="ARBA00023069"/>
    </source>
</evidence>
<feature type="compositionally biased region" description="Acidic residues" evidence="6">
    <location>
        <begin position="601"/>
        <end position="611"/>
    </location>
</feature>
<keyword evidence="8" id="KW-1185">Reference proteome</keyword>
<keyword evidence="2" id="KW-0963">Cytoplasm</keyword>
<keyword evidence="3" id="KW-0969">Cilium</keyword>
<evidence type="ECO:0000256" key="2">
    <source>
        <dbReference type="ARBA" id="ARBA00022490"/>
    </source>
</evidence>
<evidence type="ECO:0008006" key="9">
    <source>
        <dbReference type="Google" id="ProtNLM"/>
    </source>
</evidence>
<dbReference type="PANTHER" id="PTHR13159:SF0">
    <property type="entry name" value="RADIAL SPOKE HEAD 6 HOMOLOG A"/>
    <property type="match status" value="1"/>
</dbReference>
<dbReference type="GO" id="GO:0060294">
    <property type="term" value="P:cilium movement involved in cell motility"/>
    <property type="evidence" value="ECO:0007669"/>
    <property type="project" value="InterPro"/>
</dbReference>
<name>A0A6A4IUL4_APOLU</name>
<organism evidence="7 8">
    <name type="scientific">Apolygus lucorum</name>
    <name type="common">Small green plant bug</name>
    <name type="synonym">Lygocoris lucorum</name>
    <dbReference type="NCBI Taxonomy" id="248454"/>
    <lineage>
        <taxon>Eukaryota</taxon>
        <taxon>Metazoa</taxon>
        <taxon>Ecdysozoa</taxon>
        <taxon>Arthropoda</taxon>
        <taxon>Hexapoda</taxon>
        <taxon>Insecta</taxon>
        <taxon>Pterygota</taxon>
        <taxon>Neoptera</taxon>
        <taxon>Paraneoptera</taxon>
        <taxon>Hemiptera</taxon>
        <taxon>Heteroptera</taxon>
        <taxon>Panheteroptera</taxon>
        <taxon>Cimicomorpha</taxon>
        <taxon>Miridae</taxon>
        <taxon>Mirini</taxon>
        <taxon>Apolygus</taxon>
    </lineage>
</organism>
<dbReference type="GO" id="GO:0035082">
    <property type="term" value="P:axoneme assembly"/>
    <property type="evidence" value="ECO:0007669"/>
    <property type="project" value="TreeGrafter"/>
</dbReference>
<dbReference type="Pfam" id="PF04712">
    <property type="entry name" value="Radial_spoke"/>
    <property type="match status" value="1"/>
</dbReference>
<dbReference type="InterPro" id="IPR006802">
    <property type="entry name" value="Radial_spoke"/>
</dbReference>
<evidence type="ECO:0000313" key="8">
    <source>
        <dbReference type="Proteomes" id="UP000466442"/>
    </source>
</evidence>
<dbReference type="EMBL" id="WIXP02000013">
    <property type="protein sequence ID" value="KAF6200863.1"/>
    <property type="molecule type" value="Genomic_DNA"/>
</dbReference>
<reference evidence="7" key="1">
    <citation type="journal article" date="2021" name="Mol. Ecol. Resour.">
        <title>Apolygus lucorum genome provides insights into omnivorousness and mesophyll feeding.</title>
        <authorList>
            <person name="Liu Y."/>
            <person name="Liu H."/>
            <person name="Wang H."/>
            <person name="Huang T."/>
            <person name="Liu B."/>
            <person name="Yang B."/>
            <person name="Yin L."/>
            <person name="Li B."/>
            <person name="Zhang Y."/>
            <person name="Zhang S."/>
            <person name="Jiang F."/>
            <person name="Zhang X."/>
            <person name="Ren Y."/>
            <person name="Wang B."/>
            <person name="Wang S."/>
            <person name="Lu Y."/>
            <person name="Wu K."/>
            <person name="Fan W."/>
            <person name="Wang G."/>
        </authorList>
    </citation>
    <scope>NUCLEOTIDE SEQUENCE</scope>
    <source>
        <strain evidence="7">12Hb</strain>
    </source>
</reference>
<evidence type="ECO:0000256" key="4">
    <source>
        <dbReference type="ARBA" id="ARBA00023212"/>
    </source>
</evidence>
<accession>A0A6A4IUL4</accession>
<dbReference type="PANTHER" id="PTHR13159">
    <property type="entry name" value="RADIAL SPOKEHEAD-RELATED"/>
    <property type="match status" value="1"/>
</dbReference>
<sequence length="611" mass="69530">MAVVPSGKNKDLPVSAHLMRTLSTFSEQPPPPNLPNAEHDYNVAKRFLQKMDNDDESVWELLINALQKVGEYRGEVTLEIFQKILRALLRKSMTRDPNLFREFYLKSPPHRGSLGYCNVYRSLKYKFDIEERTPDPNTAPDPLTLQKMKLLTEAGVGLSEFECYNMMIAMRKLAENHKIAKARVWGKIYGLYKNYYVIECEADKDEIRIAQERDKLMTQEAKASAAAKKIKEQQEELDKNVDDMMRGMKEEVVAIKEGIVMALAGPEQQIQQLQTGVVTAEPVDPIAAQQLLAKYVMPPVPQPPVFKANIVPPETLGSGTNIRRYYVANDPWHEFVLLPDAVPAQIVTARCISKYLTGDLEAPVDSYPEFPGVEKHYLRSQIARISAGTIVCPVGVYTVPGGEEEIYNEEDMLPDGYLENTDYHPPPIKRLVDMQRNYWMHIRKYILPQGRTEYWKPPGDEGEFEGFEDWDEDELRGRLKPPILSLISRDDSPETDKCWSLRRPYRTTGLQNCITARSNVWPGAHAVTRGFLWENIYVGFAVKYLAHSYGPPPLPFPWDEYEIGPEIMEKTDPTPEEEEAWRQRHMPPTGAQVAPVGEGGEGGEGEEEDAE</sequence>
<proteinExistence type="predicted"/>
<evidence type="ECO:0000256" key="5">
    <source>
        <dbReference type="ARBA" id="ARBA00023273"/>
    </source>
</evidence>
<comment type="subcellular location">
    <subcellularLocation>
        <location evidence="1">Cytoplasm</location>
        <location evidence="1">Cytoskeleton</location>
        <location evidence="1">Cilium axoneme</location>
    </subcellularLocation>
</comment>
<dbReference type="OrthoDB" id="272202at2759"/>
<feature type="region of interest" description="Disordered" evidence="6">
    <location>
        <begin position="569"/>
        <end position="611"/>
    </location>
</feature>
<dbReference type="AlphaFoldDB" id="A0A6A4IUL4"/>
<keyword evidence="4" id="KW-0206">Cytoskeleton</keyword>
<dbReference type="GO" id="GO:0001534">
    <property type="term" value="C:radial spoke"/>
    <property type="evidence" value="ECO:0007669"/>
    <property type="project" value="InterPro"/>
</dbReference>